<dbReference type="Gene3D" id="3.30.70.1020">
    <property type="entry name" value="Trehalose-6-phosphate phosphatase related protein, domain 2"/>
    <property type="match status" value="1"/>
</dbReference>
<dbReference type="InterPro" id="IPR012341">
    <property type="entry name" value="6hp_glycosidase-like_sf"/>
</dbReference>
<dbReference type="CDD" id="cd01627">
    <property type="entry name" value="HAD_TPP"/>
    <property type="match status" value="1"/>
</dbReference>
<evidence type="ECO:0000313" key="5">
    <source>
        <dbReference type="EMBL" id="NIH96240.1"/>
    </source>
</evidence>
<evidence type="ECO:0000259" key="4">
    <source>
        <dbReference type="Pfam" id="PF03636"/>
    </source>
</evidence>
<sequence>MTPPVTIDPRYHGAVLLNLDSALTSDAPLFEAAVDLARRLRGIGVATAAHSSSPNCQHALKDAGVDVLFDVCIDGIGGSRGTAVLADAAQRLGVRPQRCVVVEDTCAGVTAGREGGFAVVIGVDRAGQGDLLRCGADAVVADLAEVAVRSGDRLISTLPNALTSYGQLIGITSARESMVFLDYDGTLAPIVSDPDAAALVDGAAEALGLVAAVCPVAILSGRDLADVRSRVGTPGIWYAGSHGFELTGPDGTYHCNEAAATSVPLLEHAAAELTITLAKIAGVRVEHKRFAVAVHYREVAPEHVDEIVALTHHIGHRDGLRVTSGRKIVELRPDIDWDKGTTLAWIRDRIDPAVALLPIYIGDDLTDEDAFDAVHFDGVGIVVRHDEDGDRKTAARFSLQSPEEVREFLERGSKWLAYKHQASGTSWEYTFDGYDPQTEKLREALCTLGNGYFATRGAAPESTAGQVHYPGTYAAGVYNRLVDDVSGTEIDNESLVNLPNWLALTFRCDGGSWFDLDEVTILSYQQTLDLRGAVLTRDVRFRDDAGRTTTLKQQRFVAMHLPHVGALQTTILAEDWSGSVEIRSALDGGVTNSLVERYRDLANQHLGPADNREISHDSVLHCTETTQSRIPIAMAARTSVWRDGEPVPASYRLFDEAARIGHDITVRLSVGEAVTVEKIVTVYTGRDVATSEPAVDAQRLLARLGRFAEILDGHLTDWAHLWERLSIEFEDFTDELRILRLHILHLLQTVSLNTSDLDAGVPARGLHGEAYRGHIFWDELFIFPVLNLRLPMITRSLLSYRYRRLPEARHAAAAAGYAGAMFPWQSGSDGREESQRLHLNPRSGRWNPDASARAHHIGIAVAYSAWKFYQVTGDLAYLIDYGAELLAEVARFFVSLATYDDELARYAIRGVIGPDEFHSGYPDAPYDGIDNNAYTNVMAVWVIMRAIDALDLLPLPNRLDLLEKLGLNSAELAHWADVSRRMFVPFHDGVISQFQGYGELAELDWDRLRRQYGNIQRLDRILEAEHDDVNRYKASKQADALMLLYLLSATELRELLARLGYRLSPEQVPEMVDYYLARTSHGSTLSGVVHTWVLARANRDRAMEFFTEALKSDVSDIQGGTTSEGIHLAAMAGTVDLMQRCFTGLETRSDRLILSPHWPKSLGVLAIPIHYRGLHLHLRVSGKGVIISVDPRDAAGIDVECHGRVVRLMPGTTVRFPG</sequence>
<keyword evidence="1" id="KW-0326">Glycosidase</keyword>
<dbReference type="NCBIfam" id="TIGR01484">
    <property type="entry name" value="HAD-SF-IIB"/>
    <property type="match status" value="1"/>
</dbReference>
<keyword evidence="1" id="KW-0378">Hydrolase</keyword>
<dbReference type="Pfam" id="PF03636">
    <property type="entry name" value="Glyco_hydro_65N"/>
    <property type="match status" value="1"/>
</dbReference>
<dbReference type="InterPro" id="IPR023214">
    <property type="entry name" value="HAD_sf"/>
</dbReference>
<dbReference type="GO" id="GO:0005992">
    <property type="term" value="P:trehalose biosynthetic process"/>
    <property type="evidence" value="ECO:0007669"/>
    <property type="project" value="InterPro"/>
</dbReference>
<keyword evidence="6" id="KW-1185">Reference proteome</keyword>
<dbReference type="Pfam" id="PF00702">
    <property type="entry name" value="Hydrolase"/>
    <property type="match status" value="1"/>
</dbReference>
<dbReference type="Gene3D" id="2.70.98.40">
    <property type="entry name" value="Glycoside hydrolase, family 65, N-terminal domain"/>
    <property type="match status" value="1"/>
</dbReference>
<proteinExistence type="predicted"/>
<dbReference type="InterPro" id="IPR036412">
    <property type="entry name" value="HAD-like_sf"/>
</dbReference>
<dbReference type="NCBIfam" id="TIGR00685">
    <property type="entry name" value="T6PP"/>
    <property type="match status" value="1"/>
</dbReference>
<dbReference type="InterPro" id="IPR005196">
    <property type="entry name" value="Glyco_hydro_65_N"/>
</dbReference>
<dbReference type="InterPro" id="IPR003337">
    <property type="entry name" value="Trehalose_PPase"/>
</dbReference>
<protein>
    <submittedName>
        <fullName evidence="5">Trehalose-phosphatase</fullName>
    </submittedName>
</protein>
<dbReference type="GO" id="GO:0030246">
    <property type="term" value="F:carbohydrate binding"/>
    <property type="evidence" value="ECO:0007669"/>
    <property type="project" value="InterPro"/>
</dbReference>
<dbReference type="InterPro" id="IPR005194">
    <property type="entry name" value="Glyco_hydro_65_C"/>
</dbReference>
<evidence type="ECO:0000313" key="6">
    <source>
        <dbReference type="Proteomes" id="UP000547444"/>
    </source>
</evidence>
<dbReference type="AlphaFoldDB" id="A0A7X5U0N7"/>
<reference evidence="5 6" key="1">
    <citation type="submission" date="2020-03" db="EMBL/GenBank/DDBJ databases">
        <title>Sequencing the genomes of 1000 actinobacteria strains.</title>
        <authorList>
            <person name="Klenk H.-P."/>
        </authorList>
    </citation>
    <scope>NUCLEOTIDE SEQUENCE [LARGE SCALE GENOMIC DNA]</scope>
    <source>
        <strain evidence="5 6">DSM 44556</strain>
    </source>
</reference>
<dbReference type="InterPro" id="IPR005195">
    <property type="entry name" value="Glyco_hydro_65_M"/>
</dbReference>
<evidence type="ECO:0000259" key="2">
    <source>
        <dbReference type="Pfam" id="PF03632"/>
    </source>
</evidence>
<dbReference type="InterPro" id="IPR037018">
    <property type="entry name" value="GH65_N"/>
</dbReference>
<dbReference type="Pfam" id="PF03633">
    <property type="entry name" value="Glyco_hydro_65C"/>
    <property type="match status" value="1"/>
</dbReference>
<dbReference type="SUPFAM" id="SSF56784">
    <property type="entry name" value="HAD-like"/>
    <property type="match status" value="2"/>
</dbReference>
<dbReference type="Gene3D" id="1.50.10.10">
    <property type="match status" value="1"/>
</dbReference>
<evidence type="ECO:0000256" key="1">
    <source>
        <dbReference type="ARBA" id="ARBA00023295"/>
    </source>
</evidence>
<dbReference type="Pfam" id="PF03632">
    <property type="entry name" value="Glyco_hydro_65m"/>
    <property type="match status" value="1"/>
</dbReference>
<dbReference type="InterPro" id="IPR008928">
    <property type="entry name" value="6-hairpin_glycosidase_sf"/>
</dbReference>
<feature type="domain" description="Glycoside hydrolase family 65 central catalytic" evidence="2">
    <location>
        <begin position="740"/>
        <end position="1135"/>
    </location>
</feature>
<dbReference type="SUPFAM" id="SSF48208">
    <property type="entry name" value="Six-hairpin glycosidases"/>
    <property type="match status" value="1"/>
</dbReference>
<dbReference type="EMBL" id="JAANOW010000001">
    <property type="protein sequence ID" value="NIH96240.1"/>
    <property type="molecule type" value="Genomic_DNA"/>
</dbReference>
<dbReference type="PANTHER" id="PTHR11051:SF8">
    <property type="entry name" value="PROTEIN-GLUCOSYLGALACTOSYLHYDROXYLYSINE GLUCOSIDASE"/>
    <property type="match status" value="1"/>
</dbReference>
<dbReference type="RefSeq" id="WP_167159777.1">
    <property type="nucleotide sequence ID" value="NZ_JAANOW010000001.1"/>
</dbReference>
<dbReference type="GO" id="GO:0016757">
    <property type="term" value="F:glycosyltransferase activity"/>
    <property type="evidence" value="ECO:0007669"/>
    <property type="project" value="UniProtKB-ARBA"/>
</dbReference>
<dbReference type="Pfam" id="PF02358">
    <property type="entry name" value="Trehalose_PPase"/>
    <property type="match status" value="1"/>
</dbReference>
<accession>A0A7X5U0N7</accession>
<organism evidence="5 6">
    <name type="scientific">Mycolicibacterium fluoranthenivorans</name>
    <dbReference type="NCBI Taxonomy" id="258505"/>
    <lineage>
        <taxon>Bacteria</taxon>
        <taxon>Bacillati</taxon>
        <taxon>Actinomycetota</taxon>
        <taxon>Actinomycetes</taxon>
        <taxon>Mycobacteriales</taxon>
        <taxon>Mycobacteriaceae</taxon>
        <taxon>Mycolicibacterium</taxon>
    </lineage>
</organism>
<dbReference type="PANTHER" id="PTHR11051">
    <property type="entry name" value="GLYCOSYL HYDROLASE-RELATED"/>
    <property type="match status" value="1"/>
</dbReference>
<gene>
    <name evidence="5" type="ORF">FHU31_003196</name>
</gene>
<dbReference type="GO" id="GO:0004553">
    <property type="term" value="F:hydrolase activity, hydrolyzing O-glycosyl compounds"/>
    <property type="evidence" value="ECO:0007669"/>
    <property type="project" value="TreeGrafter"/>
</dbReference>
<dbReference type="Proteomes" id="UP000547444">
    <property type="component" value="Unassembled WGS sequence"/>
</dbReference>
<dbReference type="FunFam" id="1.50.10.10:FF:000053">
    <property type="entry name" value="Putative glycosyl hydrolase"/>
    <property type="match status" value="1"/>
</dbReference>
<feature type="domain" description="Glycoside hydrolase family 65 N-terminal" evidence="4">
    <location>
        <begin position="431"/>
        <end position="686"/>
    </location>
</feature>
<name>A0A7X5U0N7_9MYCO</name>
<dbReference type="Gene3D" id="3.40.50.1000">
    <property type="entry name" value="HAD superfamily/HAD-like"/>
    <property type="match status" value="2"/>
</dbReference>
<dbReference type="Gene3D" id="2.60.420.10">
    <property type="entry name" value="Maltose phosphorylase, domain 3"/>
    <property type="match status" value="1"/>
</dbReference>
<dbReference type="SUPFAM" id="SSF74650">
    <property type="entry name" value="Galactose mutarotase-like"/>
    <property type="match status" value="1"/>
</dbReference>
<feature type="domain" description="Glycoside hydrolase family 65 C-terminal" evidence="3">
    <location>
        <begin position="1145"/>
        <end position="1208"/>
    </location>
</feature>
<evidence type="ECO:0000259" key="3">
    <source>
        <dbReference type="Pfam" id="PF03633"/>
    </source>
</evidence>
<dbReference type="InterPro" id="IPR006379">
    <property type="entry name" value="HAD-SF_hydro_IIB"/>
</dbReference>
<dbReference type="InterPro" id="IPR011013">
    <property type="entry name" value="Gal_mutarotase_sf_dom"/>
</dbReference>
<comment type="caution">
    <text evidence="5">The sequence shown here is derived from an EMBL/GenBank/DDBJ whole genome shotgun (WGS) entry which is preliminary data.</text>
</comment>
<dbReference type="GO" id="GO:0016791">
    <property type="term" value="F:phosphatase activity"/>
    <property type="evidence" value="ECO:0007669"/>
    <property type="project" value="UniProtKB-ARBA"/>
</dbReference>